<dbReference type="Proteomes" id="UP001497535">
    <property type="component" value="Unassembled WGS sequence"/>
</dbReference>
<reference evidence="1" key="1">
    <citation type="submission" date="2023-11" db="EMBL/GenBank/DDBJ databases">
        <authorList>
            <person name="Poullet M."/>
        </authorList>
    </citation>
    <scope>NUCLEOTIDE SEQUENCE</scope>
    <source>
        <strain evidence="1">E1834</strain>
    </source>
</reference>
<proteinExistence type="predicted"/>
<name>A0ACB0Y645_MELEN</name>
<evidence type="ECO:0000313" key="2">
    <source>
        <dbReference type="Proteomes" id="UP001497535"/>
    </source>
</evidence>
<protein>
    <submittedName>
        <fullName evidence="1">Uncharacterized protein</fullName>
    </submittedName>
</protein>
<evidence type="ECO:0000313" key="1">
    <source>
        <dbReference type="EMBL" id="CAK5033794.1"/>
    </source>
</evidence>
<dbReference type="EMBL" id="CAVMJV010000007">
    <property type="protein sequence ID" value="CAK5033794.1"/>
    <property type="molecule type" value="Genomic_DNA"/>
</dbReference>
<keyword evidence="2" id="KW-1185">Reference proteome</keyword>
<organism evidence="1 2">
    <name type="scientific">Meloidogyne enterolobii</name>
    <name type="common">Root-knot nematode worm</name>
    <name type="synonym">Meloidogyne mayaguensis</name>
    <dbReference type="NCBI Taxonomy" id="390850"/>
    <lineage>
        <taxon>Eukaryota</taxon>
        <taxon>Metazoa</taxon>
        <taxon>Ecdysozoa</taxon>
        <taxon>Nematoda</taxon>
        <taxon>Chromadorea</taxon>
        <taxon>Rhabditida</taxon>
        <taxon>Tylenchina</taxon>
        <taxon>Tylenchomorpha</taxon>
        <taxon>Tylenchoidea</taxon>
        <taxon>Meloidogynidae</taxon>
        <taxon>Meloidogyninae</taxon>
        <taxon>Meloidogyne</taxon>
    </lineage>
</organism>
<sequence length="92" mass="11214">MLSMRIDVGMEKCEVNLDAVKNLYMNKEKINDDYFVYRKEENQNILNHEDEEEDTYWEDWHRRTMEELNETGQIQVNNIQHSDKGKNKMDEN</sequence>
<gene>
    <name evidence="1" type="ORF">MENTE1834_LOCUS8233</name>
</gene>
<comment type="caution">
    <text evidence="1">The sequence shown here is derived from an EMBL/GenBank/DDBJ whole genome shotgun (WGS) entry which is preliminary data.</text>
</comment>
<accession>A0ACB0Y645</accession>